<evidence type="ECO:0000313" key="3">
    <source>
        <dbReference type="EMBL" id="WIT11154.1"/>
    </source>
</evidence>
<gene>
    <name evidence="3" type="ORF">PFX98_19965</name>
</gene>
<dbReference type="InterPro" id="IPR025491">
    <property type="entry name" value="DUF4382"/>
</dbReference>
<dbReference type="SUPFAM" id="SSF49452">
    <property type="entry name" value="Starch-binding domain-like"/>
    <property type="match status" value="1"/>
</dbReference>
<keyword evidence="1" id="KW-0732">Signal</keyword>
<dbReference type="Pfam" id="PF14321">
    <property type="entry name" value="DUF4382"/>
    <property type="match status" value="1"/>
</dbReference>
<dbReference type="Proteomes" id="UP001177769">
    <property type="component" value="Chromosome"/>
</dbReference>
<reference evidence="3" key="1">
    <citation type="submission" date="2023-01" db="EMBL/GenBank/DDBJ databases">
        <title>Whole genome sequence of Paucibacter sp. S2-9 isolated from pond sediment.</title>
        <authorList>
            <person name="Jung J.Y."/>
        </authorList>
    </citation>
    <scope>NUCLEOTIDE SEQUENCE</scope>
    <source>
        <strain evidence="3">S2-9</strain>
    </source>
</reference>
<dbReference type="EMBL" id="CP116346">
    <property type="protein sequence ID" value="WIT11154.1"/>
    <property type="molecule type" value="Genomic_DNA"/>
</dbReference>
<dbReference type="AlphaFoldDB" id="A0AA95NBS5"/>
<dbReference type="GO" id="GO:0030246">
    <property type="term" value="F:carbohydrate binding"/>
    <property type="evidence" value="ECO:0007669"/>
    <property type="project" value="InterPro"/>
</dbReference>
<dbReference type="KEGG" id="pais:PFX98_19965"/>
<name>A0AA95NBS5_9BURK</name>
<dbReference type="Pfam" id="PF13620">
    <property type="entry name" value="CarboxypepD_reg"/>
    <property type="match status" value="1"/>
</dbReference>
<feature type="chain" id="PRO_5041636242" evidence="1">
    <location>
        <begin position="27"/>
        <end position="405"/>
    </location>
</feature>
<organism evidence="3 4">
    <name type="scientific">Paucibacter sediminis</name>
    <dbReference type="NCBI Taxonomy" id="3019553"/>
    <lineage>
        <taxon>Bacteria</taxon>
        <taxon>Pseudomonadati</taxon>
        <taxon>Pseudomonadota</taxon>
        <taxon>Betaproteobacteria</taxon>
        <taxon>Burkholderiales</taxon>
        <taxon>Sphaerotilaceae</taxon>
        <taxon>Roseateles</taxon>
    </lineage>
</organism>
<dbReference type="PROSITE" id="PS51257">
    <property type="entry name" value="PROKAR_LIPOPROTEIN"/>
    <property type="match status" value="1"/>
</dbReference>
<keyword evidence="4" id="KW-1185">Reference proteome</keyword>
<evidence type="ECO:0000313" key="4">
    <source>
        <dbReference type="Proteomes" id="UP001177769"/>
    </source>
</evidence>
<sequence>MNIAKNTPLASRLAAAALAVILGACGGGGGDAGTSPPPASTMGSLRVALTDAPSCGYEHVFVSVQKVRVHQSSNAADGDAGWSELVLAPAKRVDLLTLTNGVLSELGQTALPAGKYTQLRLVLAANDGANPMANAVTPSGGQEVALSTPSALQSGLKLNANIDVAADQVADMVLDFDACRSVVRLGNSGGYNLKPVVAVLPRVSDAAQRVIGYVVPALAAGTQVSAQLNGVPVKSTVPDASGKFVLAPLPVGSYDVVIQSSGRATATVTGVPVSSTANTTLNAASAPIDPPLSGQHLASGTVTLNPAVSPIDAMVVARKTYTGGPTVEVAAMPVDGLTGSFALTLPSAAPVKTAYLANATALSFQADTATPTGKYSLVASTASLSKTLLIDVSNSDALALSLTLP</sequence>
<feature type="signal peptide" evidence="1">
    <location>
        <begin position="1"/>
        <end position="26"/>
    </location>
</feature>
<accession>A0AA95NBS5</accession>
<dbReference type="RefSeq" id="WP_285232233.1">
    <property type="nucleotide sequence ID" value="NZ_CP116346.1"/>
</dbReference>
<proteinExistence type="predicted"/>
<dbReference type="InterPro" id="IPR013784">
    <property type="entry name" value="Carb-bd-like_fold"/>
</dbReference>
<feature type="domain" description="DUF4382" evidence="2">
    <location>
        <begin position="43"/>
        <end position="195"/>
    </location>
</feature>
<evidence type="ECO:0000259" key="2">
    <source>
        <dbReference type="Pfam" id="PF14321"/>
    </source>
</evidence>
<protein>
    <submittedName>
        <fullName evidence="3">DUF4382 domain-containing protein</fullName>
    </submittedName>
</protein>
<evidence type="ECO:0000256" key="1">
    <source>
        <dbReference type="SAM" id="SignalP"/>
    </source>
</evidence>
<dbReference type="Gene3D" id="2.60.40.1120">
    <property type="entry name" value="Carboxypeptidase-like, regulatory domain"/>
    <property type="match status" value="1"/>
</dbReference>